<keyword evidence="2" id="KW-0808">Transferase</keyword>
<feature type="region of interest" description="Disordered" evidence="1">
    <location>
        <begin position="147"/>
        <end position="201"/>
    </location>
</feature>
<feature type="compositionally biased region" description="Polar residues" evidence="1">
    <location>
        <begin position="187"/>
        <end position="201"/>
    </location>
</feature>
<dbReference type="GO" id="GO:0016301">
    <property type="term" value="F:kinase activity"/>
    <property type="evidence" value="ECO:0007669"/>
    <property type="project" value="UniProtKB-KW"/>
</dbReference>
<keyword evidence="3" id="KW-1185">Reference proteome</keyword>
<dbReference type="EMBL" id="VCAZ01000028">
    <property type="protein sequence ID" value="TSL22060.1"/>
    <property type="molecule type" value="Genomic_DNA"/>
</dbReference>
<feature type="compositionally biased region" description="Basic residues" evidence="1">
    <location>
        <begin position="175"/>
        <end position="185"/>
    </location>
</feature>
<accession>A0A556TY35</accession>
<feature type="compositionally biased region" description="Basic and acidic residues" evidence="1">
    <location>
        <begin position="96"/>
        <end position="112"/>
    </location>
</feature>
<comment type="caution">
    <text evidence="2">The sequence shown here is derived from an EMBL/GenBank/DDBJ whole genome shotgun (WGS) entry which is preliminary data.</text>
</comment>
<feature type="compositionally biased region" description="Acidic residues" evidence="1">
    <location>
        <begin position="113"/>
        <end position="125"/>
    </location>
</feature>
<evidence type="ECO:0000256" key="1">
    <source>
        <dbReference type="SAM" id="MobiDB-lite"/>
    </source>
</evidence>
<protein>
    <submittedName>
        <fullName evidence="2">Microtubule-associated serine/threonine-protein kinase 2</fullName>
    </submittedName>
</protein>
<dbReference type="Proteomes" id="UP000319801">
    <property type="component" value="Unassembled WGS sequence"/>
</dbReference>
<proteinExistence type="predicted"/>
<reference evidence="2 3" key="1">
    <citation type="journal article" date="2019" name="Genome Biol. Evol.">
        <title>Whole-Genome Sequencing of the Giant Devil Catfish, Bagarius yarrelli.</title>
        <authorList>
            <person name="Jiang W."/>
            <person name="Lv Y."/>
            <person name="Cheng L."/>
            <person name="Yang K."/>
            <person name="Chao B."/>
            <person name="Wang X."/>
            <person name="Li Y."/>
            <person name="Pan X."/>
            <person name="You X."/>
            <person name="Zhang Y."/>
            <person name="Yang J."/>
            <person name="Li J."/>
            <person name="Zhang X."/>
            <person name="Liu S."/>
            <person name="Sun C."/>
            <person name="Yang J."/>
            <person name="Shi Q."/>
        </authorList>
    </citation>
    <scope>NUCLEOTIDE SEQUENCE [LARGE SCALE GENOMIC DNA]</scope>
    <source>
        <strain evidence="2">JWS20170419001</strain>
        <tissue evidence="2">Muscle</tissue>
    </source>
</reference>
<evidence type="ECO:0000313" key="3">
    <source>
        <dbReference type="Proteomes" id="UP000319801"/>
    </source>
</evidence>
<name>A0A556TY35_BAGYA</name>
<keyword evidence="2" id="KW-0418">Kinase</keyword>
<feature type="region of interest" description="Disordered" evidence="1">
    <location>
        <begin position="31"/>
        <end position="132"/>
    </location>
</feature>
<evidence type="ECO:0000313" key="2">
    <source>
        <dbReference type="EMBL" id="TSL22060.1"/>
    </source>
</evidence>
<feature type="compositionally biased region" description="Low complexity" evidence="1">
    <location>
        <begin position="152"/>
        <end position="163"/>
    </location>
</feature>
<feature type="compositionally biased region" description="Low complexity" evidence="1">
    <location>
        <begin position="31"/>
        <end position="48"/>
    </location>
</feature>
<organism evidence="2 3">
    <name type="scientific">Bagarius yarrelli</name>
    <name type="common">Goonch</name>
    <name type="synonym">Bagrus yarrelli</name>
    <dbReference type="NCBI Taxonomy" id="175774"/>
    <lineage>
        <taxon>Eukaryota</taxon>
        <taxon>Metazoa</taxon>
        <taxon>Chordata</taxon>
        <taxon>Craniata</taxon>
        <taxon>Vertebrata</taxon>
        <taxon>Euteleostomi</taxon>
        <taxon>Actinopterygii</taxon>
        <taxon>Neopterygii</taxon>
        <taxon>Teleostei</taxon>
        <taxon>Ostariophysi</taxon>
        <taxon>Siluriformes</taxon>
        <taxon>Sisoridae</taxon>
        <taxon>Sisorinae</taxon>
        <taxon>Bagarius</taxon>
    </lineage>
</organism>
<gene>
    <name evidence="2" type="ORF">Baya_6356</name>
</gene>
<dbReference type="AlphaFoldDB" id="A0A556TY35"/>
<sequence>MSRSKRGGPSPHVKGAVHGLVHTEVGAILSWGNSSQSSSPISGVPNSPASSGQIRPSSLHGLAPKLQRLYRSPRRKSAGTFPCRRLTAISYPAGSAERRESLQKQDAIHEVDSSEDETDEGPEDSQDGRRTTFVLLATCFDNSVRDVHISDRPSSSPNPSDPSQWLSPAPFSLQSRHKPKARHKPTSYWQELSSEQRPTRH</sequence>